<keyword evidence="2" id="KW-1185">Reference proteome</keyword>
<accession>A0A3N4KL21</accession>
<sequence>MYLQCRTVKINPHILFKPRTSPNQARSWQKGIISHLFFSRGYSLASSYLF</sequence>
<proteinExistence type="predicted"/>
<dbReference type="InParanoid" id="A0A3N4KL21"/>
<evidence type="ECO:0000313" key="2">
    <source>
        <dbReference type="Proteomes" id="UP000277580"/>
    </source>
</evidence>
<dbReference type="EMBL" id="ML119146">
    <property type="protein sequence ID" value="RPB10079.1"/>
    <property type="molecule type" value="Genomic_DNA"/>
</dbReference>
<reference evidence="1 2" key="1">
    <citation type="journal article" date="2018" name="Nat. Ecol. Evol.">
        <title>Pezizomycetes genomes reveal the molecular basis of ectomycorrhizal truffle lifestyle.</title>
        <authorList>
            <person name="Murat C."/>
            <person name="Payen T."/>
            <person name="Noel B."/>
            <person name="Kuo A."/>
            <person name="Morin E."/>
            <person name="Chen J."/>
            <person name="Kohler A."/>
            <person name="Krizsan K."/>
            <person name="Balestrini R."/>
            <person name="Da Silva C."/>
            <person name="Montanini B."/>
            <person name="Hainaut M."/>
            <person name="Levati E."/>
            <person name="Barry K.W."/>
            <person name="Belfiori B."/>
            <person name="Cichocki N."/>
            <person name="Clum A."/>
            <person name="Dockter R.B."/>
            <person name="Fauchery L."/>
            <person name="Guy J."/>
            <person name="Iotti M."/>
            <person name="Le Tacon F."/>
            <person name="Lindquist E.A."/>
            <person name="Lipzen A."/>
            <person name="Malagnac F."/>
            <person name="Mello A."/>
            <person name="Molinier V."/>
            <person name="Miyauchi S."/>
            <person name="Poulain J."/>
            <person name="Riccioni C."/>
            <person name="Rubini A."/>
            <person name="Sitrit Y."/>
            <person name="Splivallo R."/>
            <person name="Traeger S."/>
            <person name="Wang M."/>
            <person name="Zifcakova L."/>
            <person name="Wipf D."/>
            <person name="Zambonelli A."/>
            <person name="Paolocci F."/>
            <person name="Nowrousian M."/>
            <person name="Ottonello S."/>
            <person name="Baldrian P."/>
            <person name="Spatafora J.W."/>
            <person name="Henrissat B."/>
            <person name="Nagy L.G."/>
            <person name="Aury J.M."/>
            <person name="Wincker P."/>
            <person name="Grigoriev I.V."/>
            <person name="Bonfante P."/>
            <person name="Martin F.M."/>
        </authorList>
    </citation>
    <scope>NUCLEOTIDE SEQUENCE [LARGE SCALE GENOMIC DNA]</scope>
    <source>
        <strain evidence="1 2">CCBAS932</strain>
    </source>
</reference>
<gene>
    <name evidence="1" type="ORF">P167DRAFT_282726</name>
</gene>
<evidence type="ECO:0000313" key="1">
    <source>
        <dbReference type="EMBL" id="RPB10079.1"/>
    </source>
</evidence>
<protein>
    <submittedName>
        <fullName evidence="1">Uncharacterized protein</fullName>
    </submittedName>
</protein>
<dbReference type="AlphaFoldDB" id="A0A3N4KL21"/>
<name>A0A3N4KL21_9PEZI</name>
<organism evidence="1 2">
    <name type="scientific">Morchella conica CCBAS932</name>
    <dbReference type="NCBI Taxonomy" id="1392247"/>
    <lineage>
        <taxon>Eukaryota</taxon>
        <taxon>Fungi</taxon>
        <taxon>Dikarya</taxon>
        <taxon>Ascomycota</taxon>
        <taxon>Pezizomycotina</taxon>
        <taxon>Pezizomycetes</taxon>
        <taxon>Pezizales</taxon>
        <taxon>Morchellaceae</taxon>
        <taxon>Morchella</taxon>
    </lineage>
</organism>
<dbReference type="Proteomes" id="UP000277580">
    <property type="component" value="Unassembled WGS sequence"/>
</dbReference>